<dbReference type="NCBIfam" id="NF033516">
    <property type="entry name" value="transpos_IS3"/>
    <property type="match status" value="1"/>
</dbReference>
<dbReference type="PROSITE" id="PS50994">
    <property type="entry name" value="INTEGRASE"/>
    <property type="match status" value="1"/>
</dbReference>
<organism evidence="2 3">
    <name type="scientific">Pedobacter cryoconitis</name>
    <dbReference type="NCBI Taxonomy" id="188932"/>
    <lineage>
        <taxon>Bacteria</taxon>
        <taxon>Pseudomonadati</taxon>
        <taxon>Bacteroidota</taxon>
        <taxon>Sphingobacteriia</taxon>
        <taxon>Sphingobacteriales</taxon>
        <taxon>Sphingobacteriaceae</taxon>
        <taxon>Pedobacter</taxon>
    </lineage>
</organism>
<keyword evidence="3" id="KW-1185">Reference proteome</keyword>
<reference evidence="2 3" key="1">
    <citation type="submission" date="2016-03" db="EMBL/GenBank/DDBJ databases">
        <title>Complete genome sequence of Pedobacter cryoconitis PAMC 27485.</title>
        <authorList>
            <person name="Lee J."/>
            <person name="Kim O.-S."/>
        </authorList>
    </citation>
    <scope>NUCLEOTIDE SEQUENCE [LARGE SCALE GENOMIC DNA]</scope>
    <source>
        <strain evidence="2 3">PAMC 27485</strain>
    </source>
</reference>
<evidence type="ECO:0000313" key="3">
    <source>
        <dbReference type="Proteomes" id="UP000071561"/>
    </source>
</evidence>
<dbReference type="PANTHER" id="PTHR46889">
    <property type="entry name" value="TRANSPOSASE INSF FOR INSERTION SEQUENCE IS3B-RELATED"/>
    <property type="match status" value="1"/>
</dbReference>
<dbReference type="Proteomes" id="UP000071561">
    <property type="component" value="Chromosome"/>
</dbReference>
<dbReference type="Gene3D" id="3.30.420.10">
    <property type="entry name" value="Ribonuclease H-like superfamily/Ribonuclease H"/>
    <property type="match status" value="1"/>
</dbReference>
<dbReference type="InterPro" id="IPR012337">
    <property type="entry name" value="RNaseH-like_sf"/>
</dbReference>
<accession>A0A127VFW7</accession>
<dbReference type="InterPro" id="IPR001584">
    <property type="entry name" value="Integrase_cat-core"/>
</dbReference>
<feature type="domain" description="Integrase catalytic" evidence="1">
    <location>
        <begin position="75"/>
        <end position="239"/>
    </location>
</feature>
<name>A0A127VFW7_9SPHI</name>
<dbReference type="InterPro" id="IPR036397">
    <property type="entry name" value="RNaseH_sf"/>
</dbReference>
<dbReference type="GO" id="GO:0003676">
    <property type="term" value="F:nucleic acid binding"/>
    <property type="evidence" value="ECO:0007669"/>
    <property type="project" value="InterPro"/>
</dbReference>
<dbReference type="GO" id="GO:0015074">
    <property type="term" value="P:DNA integration"/>
    <property type="evidence" value="ECO:0007669"/>
    <property type="project" value="InterPro"/>
</dbReference>
<proteinExistence type="predicted"/>
<dbReference type="InterPro" id="IPR048020">
    <property type="entry name" value="Transpos_IS3"/>
</dbReference>
<dbReference type="PATRIC" id="fig|188932.3.peg.3382"/>
<dbReference type="Pfam" id="PF00665">
    <property type="entry name" value="rve"/>
    <property type="match status" value="1"/>
</dbReference>
<evidence type="ECO:0000259" key="1">
    <source>
        <dbReference type="PROSITE" id="PS50994"/>
    </source>
</evidence>
<dbReference type="SUPFAM" id="SSF53098">
    <property type="entry name" value="Ribonuclease H-like"/>
    <property type="match status" value="1"/>
</dbReference>
<dbReference type="InterPro" id="IPR050900">
    <property type="entry name" value="Transposase_IS3/IS150/IS904"/>
</dbReference>
<dbReference type="KEGG" id="pcm:AY601_3247"/>
<gene>
    <name evidence="2" type="ORF">AY601_3247</name>
</gene>
<dbReference type="EMBL" id="CP014504">
    <property type="protein sequence ID" value="AMQ00118.1"/>
    <property type="molecule type" value="Genomic_DNA"/>
</dbReference>
<dbReference type="PANTHER" id="PTHR46889:SF5">
    <property type="entry name" value="INTEGRASE PROTEIN"/>
    <property type="match status" value="1"/>
</dbReference>
<dbReference type="AlphaFoldDB" id="A0A127VFW7"/>
<evidence type="ECO:0000313" key="2">
    <source>
        <dbReference type="EMBL" id="AMQ00118.1"/>
    </source>
</evidence>
<sequence>MIKNERSSLPGIGGRKVLSLIMAEMKRENIRMGRDAFFDLLRENHLLIRHHKIKIITTNSRHWYRKYPNLIRGIQLLRPHQLWVSDITYVTTSEGHLYLSLITDAYSRKIIGWNISNKLEADGAVSALEMALTQLPADKAAGLIHHSDRGVQYCCDKYISKLRSFSIHISMTENSDPLENAIAERVNGILKTEWLNKSALTTKYDTALKISGIIEAYNTKRPHLSINMMTPEAAHSSEGDLPRKWKNYWKENNNKIMQDEKNKLPTLDIQSQFSKA</sequence>
<protein>
    <submittedName>
        <fullName evidence="2">Transposase IS401</fullName>
    </submittedName>
</protein>